<evidence type="ECO:0000313" key="1">
    <source>
        <dbReference type="EMBL" id="KAG0491917.1"/>
    </source>
</evidence>
<proteinExistence type="predicted"/>
<reference evidence="1 2" key="1">
    <citation type="journal article" date="2020" name="Nat. Food">
        <title>A phased Vanilla planifolia genome enables genetic improvement of flavour and production.</title>
        <authorList>
            <person name="Hasing T."/>
            <person name="Tang H."/>
            <person name="Brym M."/>
            <person name="Khazi F."/>
            <person name="Huang T."/>
            <person name="Chambers A.H."/>
        </authorList>
    </citation>
    <scope>NUCLEOTIDE SEQUENCE [LARGE SCALE GENOMIC DNA]</scope>
    <source>
        <tissue evidence="1">Leaf</tissue>
    </source>
</reference>
<name>A0A835VAV9_VANPL</name>
<dbReference type="Proteomes" id="UP000636800">
    <property type="component" value="Chromosome 2"/>
</dbReference>
<organism evidence="1 2">
    <name type="scientific">Vanilla planifolia</name>
    <name type="common">Vanilla</name>
    <dbReference type="NCBI Taxonomy" id="51239"/>
    <lineage>
        <taxon>Eukaryota</taxon>
        <taxon>Viridiplantae</taxon>
        <taxon>Streptophyta</taxon>
        <taxon>Embryophyta</taxon>
        <taxon>Tracheophyta</taxon>
        <taxon>Spermatophyta</taxon>
        <taxon>Magnoliopsida</taxon>
        <taxon>Liliopsida</taxon>
        <taxon>Asparagales</taxon>
        <taxon>Orchidaceae</taxon>
        <taxon>Vanilloideae</taxon>
        <taxon>Vanilleae</taxon>
        <taxon>Vanilla</taxon>
    </lineage>
</organism>
<comment type="caution">
    <text evidence="1">The sequence shown here is derived from an EMBL/GenBank/DDBJ whole genome shotgun (WGS) entry which is preliminary data.</text>
</comment>
<dbReference type="AlphaFoldDB" id="A0A835VAV9"/>
<gene>
    <name evidence="1" type="ORF">HPP92_005315</name>
</gene>
<keyword evidence="2" id="KW-1185">Reference proteome</keyword>
<protein>
    <submittedName>
        <fullName evidence="1">Uncharacterized protein</fullName>
    </submittedName>
</protein>
<accession>A0A835VAV9</accession>
<dbReference type="OrthoDB" id="1922833at2759"/>
<sequence length="123" mass="13699">MKGWLKIMLEELEEFRVVKTKRLKTANLSDLGEGLWWKWGDTNAFNSKFVDEDSAFLDIAGHDLSIQWMVGALEDSLQLKHKAPIIQISPTFKIVLGVGGSGSKLQIAPQPEDGPIPGNCRLH</sequence>
<dbReference type="EMBL" id="JADCNL010000002">
    <property type="protein sequence ID" value="KAG0491917.1"/>
    <property type="molecule type" value="Genomic_DNA"/>
</dbReference>
<evidence type="ECO:0000313" key="2">
    <source>
        <dbReference type="Proteomes" id="UP000636800"/>
    </source>
</evidence>